<gene>
    <name evidence="1" type="ORF">ABWT76_004809</name>
</gene>
<sequence length="250" mass="28387">MLFAKLPIKFMGILAPLATVFPMFLTSAIAHDRFPALNPQSVHPTRLSQGIDSDNPGLIIPTEDRNWQDIFQSLKQKEEEEPSLSARSGEEAICLVAPAIFSGIKLWHSAPLFMWQGTVNKIKVRSRNTDQEMWSQEILPEQSSILYQGQFLEPGIRYEVFIDYGLSESIRFTLELLNSEEIERISRELQLGEAALKSGGADPETISRYRVRYFMANNLLSDVVQEILAVENPSNDLREIQQNTIKMLCD</sequence>
<dbReference type="AlphaFoldDB" id="A0AAU8JBJ2"/>
<dbReference type="RefSeq" id="WP_354635069.1">
    <property type="nucleotide sequence ID" value="NZ_CP159837.1"/>
</dbReference>
<evidence type="ECO:0008006" key="2">
    <source>
        <dbReference type="Google" id="ProtNLM"/>
    </source>
</evidence>
<protein>
    <recommendedName>
        <fullName evidence="2">DUF928 domain-containing protein</fullName>
    </recommendedName>
</protein>
<accession>A0AAU8JBJ2</accession>
<evidence type="ECO:0000313" key="1">
    <source>
        <dbReference type="EMBL" id="XCM36076.1"/>
    </source>
</evidence>
<dbReference type="EMBL" id="CP159837">
    <property type="protein sequence ID" value="XCM36076.1"/>
    <property type="molecule type" value="Genomic_DNA"/>
</dbReference>
<proteinExistence type="predicted"/>
<name>A0AAU8JBJ2_9CYAN</name>
<organism evidence="1">
    <name type="scientific">Planktothricoides raciborskii GIHE-MW2</name>
    <dbReference type="NCBI Taxonomy" id="2792601"/>
    <lineage>
        <taxon>Bacteria</taxon>
        <taxon>Bacillati</taxon>
        <taxon>Cyanobacteriota</taxon>
        <taxon>Cyanophyceae</taxon>
        <taxon>Oscillatoriophycideae</taxon>
        <taxon>Oscillatoriales</taxon>
        <taxon>Oscillatoriaceae</taxon>
        <taxon>Planktothricoides</taxon>
    </lineage>
</organism>
<reference evidence="1" key="1">
    <citation type="submission" date="2024-07" db="EMBL/GenBank/DDBJ databases">
        <authorList>
            <person name="Kim Y.J."/>
            <person name="Jeong J.Y."/>
        </authorList>
    </citation>
    <scope>NUCLEOTIDE SEQUENCE</scope>
    <source>
        <strain evidence="1">GIHE-MW2</strain>
    </source>
</reference>